<keyword evidence="2" id="KW-1185">Reference proteome</keyword>
<reference evidence="1" key="2">
    <citation type="submission" date="2021-10" db="EMBL/GenBank/DDBJ databases">
        <authorList>
            <person name="Piombo E."/>
        </authorList>
    </citation>
    <scope>NUCLEOTIDE SEQUENCE</scope>
</reference>
<evidence type="ECO:0000313" key="1">
    <source>
        <dbReference type="EMBL" id="CAG9949486.1"/>
    </source>
</evidence>
<organism evidence="1 2">
    <name type="scientific">Clonostachys rosea f. rosea IK726</name>
    <dbReference type="NCBI Taxonomy" id="1349383"/>
    <lineage>
        <taxon>Eukaryota</taxon>
        <taxon>Fungi</taxon>
        <taxon>Dikarya</taxon>
        <taxon>Ascomycota</taxon>
        <taxon>Pezizomycotina</taxon>
        <taxon>Sordariomycetes</taxon>
        <taxon>Hypocreomycetidae</taxon>
        <taxon>Hypocreales</taxon>
        <taxon>Bionectriaceae</taxon>
        <taxon>Clonostachys</taxon>
    </lineage>
</organism>
<dbReference type="EMBL" id="CADEHS020000093">
    <property type="protein sequence ID" value="CAG9949486.1"/>
    <property type="molecule type" value="Genomic_DNA"/>
</dbReference>
<gene>
    <name evidence="1" type="ORF">CRV2_00018947</name>
</gene>
<dbReference type="Proteomes" id="UP000836387">
    <property type="component" value="Unassembled WGS sequence"/>
</dbReference>
<evidence type="ECO:0000313" key="2">
    <source>
        <dbReference type="Proteomes" id="UP000836387"/>
    </source>
</evidence>
<proteinExistence type="predicted"/>
<comment type="caution">
    <text evidence="1">The sequence shown here is derived from an EMBL/GenBank/DDBJ whole genome shotgun (WGS) entry which is preliminary data.</text>
</comment>
<reference evidence="1" key="1">
    <citation type="submission" date="2020-04" db="EMBL/GenBank/DDBJ databases">
        <authorList>
            <person name="Broberg M."/>
        </authorList>
    </citation>
    <scope>NUCLEOTIDE SEQUENCE</scope>
</reference>
<accession>A0ACA9U844</accession>
<name>A0ACA9U844_BIOOC</name>
<protein>
    <submittedName>
        <fullName evidence="1">Uncharacterized protein</fullName>
    </submittedName>
</protein>
<sequence length="2090" mass="237523">MKEILMKEITSQRNLGLDLAILRIWPAYRRTQGEIWTTQESCWLRTTSSNQDGSSAVEVHYNVITAKLLVSGIPLGRLTSEYEAHQDYSILFGLSSVEVVPSAEPGMDFSSRRIIEGHQVHLAYDSQQKDLLVRACKENTTWELVPSRVFEKNIPSHFINHFTHWYDVTNHVVEFRLHDKPWKHDDSSWRLRKCGSQWLLEQSRRSLINPSSETALWLSNVFSPIEKPSALHVFFNWGANSLVIEIPRLQLEFYIDAGSDNIMSRQYRGMRVDPQQSIGTLIGLVDKLALVKVGESQNRLVLIPDWAPDCQKSLSNNHVMLTIPSFATRIQAYQLNHHLHCLIGNGSLKSKLFLAELHALTSNLVEDPFTLHTGTEEALNILRSEGVRSFDCLSQEEIDILNRIGNLSPKRNFYPDHLKVMQIVTWDFRGLSPLSQHVDFRKSVRDLFDQASATSFFYKDSVSPQLLDSSLPELEDREAIRSSVFYRAGYGAESHTTAHDIRYHQARNGDQSSDRALRVTKVAAAFNDFKAQLPFKISGNAPQNLYQKLSNYPINSPSKSTPERLSFDARWVGNSLPQLREAWGGIQRSLQSTKSSDHFSLLPWMVSLAFAKDSDKCILSILVGLIFHPEHRVMVFPSKNPLELDEGHEFDLDWVRKCIQSFYISFELSGKDNKQDVHRGESRKAAFERRKRHYQSEQTDFTRRFEEHIRQAWRGEISMPQSAQEGMAYVRVSNALGAIRARCRSWYNNHLFLESLERMCTNIGTITVQSIQSILCDPITESLSALGSRSVSRYITINDLLVLAENTRNNPGADYAIQPPDIVSQAESSSAPHTVSTLGARVATLARLPQEIRYVEKLNESIHQLRQNIQQSRLTTDGKKLQPILSNYYQSCLERYNDVFRGFKDTLVCSAYGKDSITSISIAEGTVVWPTVSPRVILKQMNRSNWKNLSQGWRKAVVNFGCCLAQLQGAERLLQLHEQEVDLVKELSNLGHRIWDPMEHPDSLLLEIEGNLRIRKVQQGIAEIMECPPNSDKKNVVMQLNMGEGKSSVIVPIVAAALGDGSNLVRIIVGKPQSRQMFEMLVSKLGGLIGRRVYHMPFSRSIRPNSDQAKFMQHHYQECRLQGGVLLLQPENILSFQLIVLEAAIKEEMALSDSLIRTQVDFFDKYSRDIIDESDENFSVKFELIYTMGLQGPIDYAPERWAVVQQVLGLVYKYAVKVSKNSPKSIEVYVSSQGRCPRIRFLDQDASSQVLSLVVDHVCEYGLLPGFPVSRLSKASRDDVREYISNPLPSPEVIANVEGMPFWATASSSLVLIRGLFARSILDFVFSKKRWRVNYGLDATREPKTRLAVPYRAKDNPSQRSEFSQPEVVIALTSISYYYGGLTDDELFLSFNHLFKSDQADGEYQSWVQSIPNLPEAFSQLEGVNITDKHLCINRLFPHLRYCTSVIDYFLSKIVFVKEIKEFPHKLSASGWDLGRIKTLPATGFSGTNDSQHVLPLTVKQLDLPTQMHTNALVLENLLRPENSVTVLSEWEDHNSTWNAMQLLELTVKMEPETRVILDVGAQIIDLSNQDVAEAWLKLVQEKGDIQAVVFCNDDDELSVLDRQGQVELLQTSPFAKHLDTCLVFLDEAHTRGIDLRLPQNYRAAVTLGANLVKDRLVQACMRMRKLGHGQSVVFYVPEEIETKIRGLNRTINESLGAEPITVLDVLAWSISETWEDIRRSFPIWATQGNTFARHQYHWKSMSGSNGQPVINKGLAEKFLENEAQSLERRYRPHSQQSTFIDDMAQSQDPMLQQIFQRYREFSNLDLTASSLREEQERELAPEVEEERQKERAKPAQALQHKIHSDVEKFVLTGVIRPSSKALKGCFELFGDTSAGNEFEVYQWPKGLLITEDFARTVKKEEPLEGSYMDDFLRSVQWILTSSTSGFLTMVVISPFEANKLRDEIANSQAVVRHLYGPRQNQGFAPIDGLNLYTLPGSALRHGIPRNLIIELNLFSGQLYFRSFQEYKEVCDYLGLAWKAAEDGQVIMPDGFIQRPPGDDTCAFKTSPVKFLKVALSKIRLNCEGIEKTHLGKVLEGALLTVDDFRPGHY</sequence>